<accession>A0A8H7D951</accession>
<organism evidence="2 3">
    <name type="scientific">Mycena sanguinolenta</name>
    <dbReference type="NCBI Taxonomy" id="230812"/>
    <lineage>
        <taxon>Eukaryota</taxon>
        <taxon>Fungi</taxon>
        <taxon>Dikarya</taxon>
        <taxon>Basidiomycota</taxon>
        <taxon>Agaricomycotina</taxon>
        <taxon>Agaricomycetes</taxon>
        <taxon>Agaricomycetidae</taxon>
        <taxon>Agaricales</taxon>
        <taxon>Marasmiineae</taxon>
        <taxon>Mycenaceae</taxon>
        <taxon>Mycena</taxon>
    </lineage>
</organism>
<evidence type="ECO:0000313" key="3">
    <source>
        <dbReference type="Proteomes" id="UP000623467"/>
    </source>
</evidence>
<gene>
    <name evidence="2" type="ORF">MSAN_00943500</name>
</gene>
<dbReference type="OrthoDB" id="3202607at2759"/>
<dbReference type="EMBL" id="JACAZH010000006">
    <property type="protein sequence ID" value="KAF7366849.1"/>
    <property type="molecule type" value="Genomic_DNA"/>
</dbReference>
<feature type="region of interest" description="Disordered" evidence="1">
    <location>
        <begin position="31"/>
        <end position="83"/>
    </location>
</feature>
<comment type="caution">
    <text evidence="2">The sequence shown here is derived from an EMBL/GenBank/DDBJ whole genome shotgun (WGS) entry which is preliminary data.</text>
</comment>
<proteinExistence type="predicted"/>
<protein>
    <submittedName>
        <fullName evidence="2">Uncharacterized protein</fullName>
    </submittedName>
</protein>
<sequence length="279" mass="31232">MASKLFGDPIICDSYDLEDALKAENDVRMAREDLGAPSDDEEIELEDPTPRLSRARRPSSPRNPVAAPELTGKAKKKHQKRERERFGFGCGRKEVGNYKARSQKNREAMDDLMENEDVQRFATYPIPAFQALSFNIFSDYHETKRTLLDRNPHLDETFRGSPFAAVTANLGPRSVSPPHLDSANKADGMCLIGALGRFNPDNGGHLVLWDYNLMIRFPPGRSAFIPSAVVTHSNTPIADDEERFSLLQYSGGSLFRWVDNGFQTDLSWKASATPEGLEQ</sequence>
<keyword evidence="3" id="KW-1185">Reference proteome</keyword>
<name>A0A8H7D951_9AGAR</name>
<dbReference type="AlphaFoldDB" id="A0A8H7D951"/>
<evidence type="ECO:0000256" key="1">
    <source>
        <dbReference type="SAM" id="MobiDB-lite"/>
    </source>
</evidence>
<dbReference type="Gene3D" id="3.60.130.30">
    <property type="match status" value="1"/>
</dbReference>
<evidence type="ECO:0000313" key="2">
    <source>
        <dbReference type="EMBL" id="KAF7366849.1"/>
    </source>
</evidence>
<reference evidence="2" key="1">
    <citation type="submission" date="2020-05" db="EMBL/GenBank/DDBJ databases">
        <title>Mycena genomes resolve the evolution of fungal bioluminescence.</title>
        <authorList>
            <person name="Tsai I.J."/>
        </authorList>
    </citation>
    <scope>NUCLEOTIDE SEQUENCE</scope>
    <source>
        <strain evidence="2">160909Yilan</strain>
    </source>
</reference>
<dbReference type="Proteomes" id="UP000623467">
    <property type="component" value="Unassembled WGS sequence"/>
</dbReference>
<feature type="compositionally biased region" description="Acidic residues" evidence="1">
    <location>
        <begin position="38"/>
        <end position="47"/>
    </location>
</feature>